<comment type="caution">
    <text evidence="2">The sequence shown here is derived from an EMBL/GenBank/DDBJ whole genome shotgun (WGS) entry which is preliminary data.</text>
</comment>
<dbReference type="Proteomes" id="UP001437256">
    <property type="component" value="Unassembled WGS sequence"/>
</dbReference>
<sequence length="599" mass="67555">MSIPFEPTVLCHQCKCSFEPNYSLKPVSFELRRSTYIPERTEKTQILNTIQDEENLVEQYDREIIRLHLLTEKLEKEKAMAVEHIEKLRSSLITLRRLPVEILGHIFSLVCAARSEDTGYSRRPRCVLGGSLHSVGGGGRFSIGSPNMWASISVYIDEFYHYGALQILLQYLERSTGSPLDLHLRGPVGYGVDEVAFDPAMLQALTKELSRCKTLGVHEALPFLTVVPDIGDMQFPLPETLRLGDIGAVEEEVDAPMDMDNCFWRGIRDNAPRLLHCQIPLSPLILPFLPWARLTSLHLIFYQQPDNTRLLQHLSTAPQLDSLTVDFRRYEDDVIFPDIQVELKSLRHLEARSEYATTVATLFNTITVPSLQHLYVSANSMDVVISQEEVPLGSALINMIKRSSCAVSDMRLEVDDTLARSCSLSSIFLVCPSMARLDLAIKGGLTDDKMIFTLLSSLTIADSPSSLGFDTKNETTQTLLPKLTSFDLSVDIRRISIAGRVMDSFLRVAESRVQPCGVSDTGGVCSLREIGLCFELKRVGLFILHGRQIQDEKKENSEYFAREIVEFKVRSRKKKLRESGTRIAHLSFHQKTSSQRYIV</sequence>
<keyword evidence="3" id="KW-1185">Reference proteome</keyword>
<protein>
    <recommendedName>
        <fullName evidence="4">F-box domain-containing protein</fullName>
    </recommendedName>
</protein>
<keyword evidence="1" id="KW-0175">Coiled coil</keyword>
<feature type="coiled-coil region" evidence="1">
    <location>
        <begin position="43"/>
        <end position="91"/>
    </location>
</feature>
<accession>A0ABR3A7Y3</accession>
<evidence type="ECO:0000313" key="3">
    <source>
        <dbReference type="Proteomes" id="UP001437256"/>
    </source>
</evidence>
<proteinExistence type="predicted"/>
<name>A0ABR3A7Y3_9AGAR</name>
<organism evidence="2 3">
    <name type="scientific">Marasmius tenuissimus</name>
    <dbReference type="NCBI Taxonomy" id="585030"/>
    <lineage>
        <taxon>Eukaryota</taxon>
        <taxon>Fungi</taxon>
        <taxon>Dikarya</taxon>
        <taxon>Basidiomycota</taxon>
        <taxon>Agaricomycotina</taxon>
        <taxon>Agaricomycetes</taxon>
        <taxon>Agaricomycetidae</taxon>
        <taxon>Agaricales</taxon>
        <taxon>Marasmiineae</taxon>
        <taxon>Marasmiaceae</taxon>
        <taxon>Marasmius</taxon>
    </lineage>
</organism>
<evidence type="ECO:0000256" key="1">
    <source>
        <dbReference type="SAM" id="Coils"/>
    </source>
</evidence>
<evidence type="ECO:0000313" key="2">
    <source>
        <dbReference type="EMBL" id="KAL0068652.1"/>
    </source>
</evidence>
<reference evidence="2 3" key="1">
    <citation type="submission" date="2024-05" db="EMBL/GenBank/DDBJ databases">
        <title>A draft genome resource for the thread blight pathogen Marasmius tenuissimus strain MS-2.</title>
        <authorList>
            <person name="Yulfo-Soto G.E."/>
            <person name="Baruah I.K."/>
            <person name="Amoako-Attah I."/>
            <person name="Bukari Y."/>
            <person name="Meinhardt L.W."/>
            <person name="Bailey B.A."/>
            <person name="Cohen S.P."/>
        </authorList>
    </citation>
    <scope>NUCLEOTIDE SEQUENCE [LARGE SCALE GENOMIC DNA]</scope>
    <source>
        <strain evidence="2 3">MS-2</strain>
    </source>
</reference>
<gene>
    <name evidence="2" type="ORF">AAF712_004368</name>
</gene>
<dbReference type="EMBL" id="JBBXMP010000017">
    <property type="protein sequence ID" value="KAL0068652.1"/>
    <property type="molecule type" value="Genomic_DNA"/>
</dbReference>
<evidence type="ECO:0008006" key="4">
    <source>
        <dbReference type="Google" id="ProtNLM"/>
    </source>
</evidence>
<dbReference type="SUPFAM" id="SSF52047">
    <property type="entry name" value="RNI-like"/>
    <property type="match status" value="1"/>
</dbReference>